<dbReference type="OrthoDB" id="10069473at2759"/>
<dbReference type="AlphaFoldDB" id="A0A067C5R2"/>
<evidence type="ECO:0000313" key="2">
    <source>
        <dbReference type="Proteomes" id="UP000030745"/>
    </source>
</evidence>
<dbReference type="KEGG" id="spar:SPRG_08460"/>
<proteinExistence type="predicted"/>
<reference evidence="1 2" key="1">
    <citation type="journal article" date="2013" name="PLoS Genet.">
        <title>Distinctive expansion of potential virulence genes in the genome of the oomycete fish pathogen Saprolegnia parasitica.</title>
        <authorList>
            <person name="Jiang R.H."/>
            <person name="de Bruijn I."/>
            <person name="Haas B.J."/>
            <person name="Belmonte R."/>
            <person name="Lobach L."/>
            <person name="Christie J."/>
            <person name="van den Ackerveken G."/>
            <person name="Bottin A."/>
            <person name="Bulone V."/>
            <person name="Diaz-Moreno S.M."/>
            <person name="Dumas B."/>
            <person name="Fan L."/>
            <person name="Gaulin E."/>
            <person name="Govers F."/>
            <person name="Grenville-Briggs L.J."/>
            <person name="Horner N.R."/>
            <person name="Levin J.Z."/>
            <person name="Mammella M."/>
            <person name="Meijer H.J."/>
            <person name="Morris P."/>
            <person name="Nusbaum C."/>
            <person name="Oome S."/>
            <person name="Phillips A.J."/>
            <person name="van Rooyen D."/>
            <person name="Rzeszutek E."/>
            <person name="Saraiva M."/>
            <person name="Secombes C.J."/>
            <person name="Seidl M.F."/>
            <person name="Snel B."/>
            <person name="Stassen J.H."/>
            <person name="Sykes S."/>
            <person name="Tripathy S."/>
            <person name="van den Berg H."/>
            <person name="Vega-Arreguin J.C."/>
            <person name="Wawra S."/>
            <person name="Young S.K."/>
            <person name="Zeng Q."/>
            <person name="Dieguez-Uribeondo J."/>
            <person name="Russ C."/>
            <person name="Tyler B.M."/>
            <person name="van West P."/>
        </authorList>
    </citation>
    <scope>NUCLEOTIDE SEQUENCE [LARGE SCALE GENOMIC DNA]</scope>
    <source>
        <strain evidence="1 2">CBS 223.65</strain>
    </source>
</reference>
<gene>
    <name evidence="1" type="ORF">SPRG_08460</name>
</gene>
<dbReference type="GeneID" id="24130679"/>
<accession>A0A067C5R2</accession>
<dbReference type="STRING" id="695850.A0A067C5R2"/>
<sequence>MAENAARTLELEEEVRSRLLATQKETITKQLKVEKAKDQEYVWHPVLRELVPVPSMSNIGEEWRDH</sequence>
<keyword evidence="2" id="KW-1185">Reference proteome</keyword>
<dbReference type="Proteomes" id="UP000030745">
    <property type="component" value="Unassembled WGS sequence"/>
</dbReference>
<evidence type="ECO:0000313" key="1">
    <source>
        <dbReference type="EMBL" id="KDO26099.1"/>
    </source>
</evidence>
<dbReference type="RefSeq" id="XP_012203095.1">
    <property type="nucleotide sequence ID" value="XM_012347705.1"/>
</dbReference>
<dbReference type="EMBL" id="KK583226">
    <property type="protein sequence ID" value="KDO26099.1"/>
    <property type="molecule type" value="Genomic_DNA"/>
</dbReference>
<protein>
    <submittedName>
        <fullName evidence="1">Uncharacterized protein</fullName>
    </submittedName>
</protein>
<name>A0A067C5R2_SAPPC</name>
<organism evidence="1 2">
    <name type="scientific">Saprolegnia parasitica (strain CBS 223.65)</name>
    <dbReference type="NCBI Taxonomy" id="695850"/>
    <lineage>
        <taxon>Eukaryota</taxon>
        <taxon>Sar</taxon>
        <taxon>Stramenopiles</taxon>
        <taxon>Oomycota</taxon>
        <taxon>Saprolegniomycetes</taxon>
        <taxon>Saprolegniales</taxon>
        <taxon>Saprolegniaceae</taxon>
        <taxon>Saprolegnia</taxon>
    </lineage>
</organism>
<dbReference type="VEuPathDB" id="FungiDB:SPRG_08460"/>